<feature type="compositionally biased region" description="Polar residues" evidence="1">
    <location>
        <begin position="193"/>
        <end position="202"/>
    </location>
</feature>
<reference evidence="3" key="1">
    <citation type="submission" date="2011-02" db="EMBL/GenBank/DDBJ databases">
        <authorList>
            <person name="Aslett M."/>
        </authorList>
    </citation>
    <scope>NUCLEOTIDE SEQUENCE</scope>
    <source>
        <strain evidence="3">Liverpool</strain>
    </source>
</reference>
<keyword evidence="5" id="KW-1185">Reference proteome</keyword>
<reference evidence="5" key="3">
    <citation type="journal article" date="2012" name="PLoS Pathog.">
        <title>Comparative genomics of the apicomplexan parasites Toxoplasma gondii and Neospora caninum: Coccidia differing in host range and transmission strategy.</title>
        <authorList>
            <person name="Reid A.J."/>
            <person name="Vermont S.J."/>
            <person name="Cotton J.A."/>
            <person name="Harris D."/>
            <person name="Hill-Cawthorne G.A."/>
            <person name="Konen-Waisman S."/>
            <person name="Latham S.M."/>
            <person name="Mourier T."/>
            <person name="Norton R."/>
            <person name="Quail M.A."/>
            <person name="Sanders M."/>
            <person name="Shanmugam D."/>
            <person name="Sohal A."/>
            <person name="Wasmuth J.D."/>
            <person name="Brunk B."/>
            <person name="Grigg M.E."/>
            <person name="Howard J.C."/>
            <person name="Parkinson J."/>
            <person name="Roos D.S."/>
            <person name="Trees A.J."/>
            <person name="Berriman M."/>
            <person name="Pain A."/>
            <person name="Wastling J.M."/>
        </authorList>
    </citation>
    <scope>NUCLEOTIDE SEQUENCE [LARGE SCALE GENOMIC DNA]</scope>
    <source>
        <strain evidence="5">Liverpool</strain>
    </source>
</reference>
<name>F0VBK9_NEOCL</name>
<feature type="region of interest" description="Disordered" evidence="1">
    <location>
        <begin position="1"/>
        <end position="35"/>
    </location>
</feature>
<keyword evidence="2" id="KW-0812">Transmembrane</keyword>
<dbReference type="RefSeq" id="XP_003881026.1">
    <property type="nucleotide sequence ID" value="XM_003880977.1"/>
</dbReference>
<protein>
    <recommendedName>
        <fullName evidence="6">Transmembrane protein</fullName>
    </recommendedName>
</protein>
<dbReference type="OMA" id="GGLMHRN"/>
<dbReference type="VEuPathDB" id="ToxoDB:NCLIV_040670"/>
<reference evidence="4" key="4">
    <citation type="journal article" date="2015" name="PLoS ONE">
        <title>Comprehensive Evaluation of Toxoplasma gondii VEG and Neospora caninum LIV Genomes with Tachyzoite Stage Transcriptome and Proteome Defines Novel Transcript Features.</title>
        <authorList>
            <person name="Ramaprasad A."/>
            <person name="Mourier T."/>
            <person name="Naeem R."/>
            <person name="Malas T.B."/>
            <person name="Moussa E."/>
            <person name="Panigrahi A."/>
            <person name="Vermont S.J."/>
            <person name="Otto T.D."/>
            <person name="Wastling J."/>
            <person name="Pain A."/>
        </authorList>
    </citation>
    <scope>NUCLEOTIDE SEQUENCE</scope>
    <source>
        <strain evidence="4">Liverpool</strain>
    </source>
</reference>
<dbReference type="AlphaFoldDB" id="F0VBK9"/>
<keyword evidence="2" id="KW-0472">Membrane</keyword>
<dbReference type="EMBL" id="LN714484">
    <property type="protein sequence ID" value="CEL68296.1"/>
    <property type="molecule type" value="Genomic_DNA"/>
</dbReference>
<dbReference type="eggNOG" id="ENOG502QZ9C">
    <property type="taxonomic scope" value="Eukaryota"/>
</dbReference>
<evidence type="ECO:0008006" key="6">
    <source>
        <dbReference type="Google" id="ProtNLM"/>
    </source>
</evidence>
<dbReference type="Proteomes" id="UP000007494">
    <property type="component" value="Chromosome IX"/>
</dbReference>
<dbReference type="InParanoid" id="F0VBK9"/>
<evidence type="ECO:0000313" key="4">
    <source>
        <dbReference type="EMBL" id="CEL68296.1"/>
    </source>
</evidence>
<evidence type="ECO:0000313" key="5">
    <source>
        <dbReference type="Proteomes" id="UP000007494"/>
    </source>
</evidence>
<dbReference type="EMBL" id="FR823385">
    <property type="protein sequence ID" value="CBZ50993.1"/>
    <property type="molecule type" value="Genomic_DNA"/>
</dbReference>
<proteinExistence type="predicted"/>
<feature type="region of interest" description="Disordered" evidence="1">
    <location>
        <begin position="190"/>
        <end position="242"/>
    </location>
</feature>
<feature type="compositionally biased region" description="Basic and acidic residues" evidence="1">
    <location>
        <begin position="328"/>
        <end position="347"/>
    </location>
</feature>
<evidence type="ECO:0000256" key="1">
    <source>
        <dbReference type="SAM" id="MobiDB-lite"/>
    </source>
</evidence>
<gene>
    <name evidence="4" type="ORF">BN1204_040670</name>
    <name evidence="3" type="ORF">NCLIV_040670</name>
</gene>
<sequence length="409" mass="43943">MAGDRPLAGRSGQREVSDTGTNGSNSRSSVSPVKASCSRLSEDVASTNDASGAVDAVRERDVACGYSGMSSHATTCSFSSSTRWRVAKIVSGFLALLCAAVLLCIAGAAMHSVVGDYYFTQGTVGGLMHHNLTPIVLALTASQLVRVVTGVFLLFAIAAAVLTTLFELAALGCFPGNPVIEYVRRTVGGSVGRQPSRSTAPEQTERVRGPTARHGIDADGERENEESRGAPPTDGRTTGFADEHDAYEPESASQDRSHCELSLPAVWWRPFQQKLRQLLSSLLLLLGYSVQTPIGVCTRVDTERGRAHGRDYEREKPWRKSSSPSPRESTHIKPDSTDNTGDHRGPDEGNTAHGEQFENADSPRGGVRRRRAGKQTTASGNGASGDSPRRSHKSTFDGDWMVVDEEDRR</sequence>
<feature type="region of interest" description="Disordered" evidence="1">
    <location>
        <begin position="304"/>
        <end position="409"/>
    </location>
</feature>
<evidence type="ECO:0000313" key="3">
    <source>
        <dbReference type="EMBL" id="CBZ50993.1"/>
    </source>
</evidence>
<evidence type="ECO:0000256" key="2">
    <source>
        <dbReference type="SAM" id="Phobius"/>
    </source>
</evidence>
<keyword evidence="2" id="KW-1133">Transmembrane helix</keyword>
<dbReference type="GeneID" id="13439979"/>
<feature type="compositionally biased region" description="Polar residues" evidence="1">
    <location>
        <begin position="18"/>
        <end position="31"/>
    </location>
</feature>
<accession>F0VBK9</accession>
<feature type="compositionally biased region" description="Basic and acidic residues" evidence="1">
    <location>
        <begin position="304"/>
        <end position="318"/>
    </location>
</feature>
<reference evidence="3" key="2">
    <citation type="submission" date="2011-03" db="EMBL/GenBank/DDBJ databases">
        <title>Comparative genomics and transcriptomics of Neospora caninum and Toxoplasma gondii.</title>
        <authorList>
            <person name="Reid A.J."/>
            <person name="Sohal A."/>
            <person name="Harris D."/>
            <person name="Quail M."/>
            <person name="Sanders M."/>
            <person name="Berriman M."/>
            <person name="Wastling J.M."/>
            <person name="Pain A."/>
        </authorList>
    </citation>
    <scope>NUCLEOTIDE SEQUENCE</scope>
    <source>
        <strain evidence="3">Liverpool</strain>
    </source>
</reference>
<organism evidence="3 5">
    <name type="scientific">Neospora caninum (strain Liverpool)</name>
    <dbReference type="NCBI Taxonomy" id="572307"/>
    <lineage>
        <taxon>Eukaryota</taxon>
        <taxon>Sar</taxon>
        <taxon>Alveolata</taxon>
        <taxon>Apicomplexa</taxon>
        <taxon>Conoidasida</taxon>
        <taxon>Coccidia</taxon>
        <taxon>Eucoccidiorida</taxon>
        <taxon>Eimeriorina</taxon>
        <taxon>Sarcocystidae</taxon>
        <taxon>Neospora</taxon>
    </lineage>
</organism>
<feature type="transmembrane region" description="Helical" evidence="2">
    <location>
        <begin position="117"/>
        <end position="139"/>
    </location>
</feature>
<feature type="transmembrane region" description="Helical" evidence="2">
    <location>
        <begin position="89"/>
        <end position="111"/>
    </location>
</feature>
<feature type="compositionally biased region" description="Basic and acidic residues" evidence="1">
    <location>
        <begin position="203"/>
        <end position="228"/>
    </location>
</feature>
<feature type="transmembrane region" description="Helical" evidence="2">
    <location>
        <begin position="151"/>
        <end position="171"/>
    </location>
</feature>
<dbReference type="OrthoDB" id="331970at2759"/>